<reference evidence="2" key="1">
    <citation type="submission" date="2017-01" db="EMBL/GenBank/DDBJ databases">
        <authorList>
            <person name="Varghese N."/>
            <person name="Submissions S."/>
        </authorList>
    </citation>
    <scope>NUCLEOTIDE SEQUENCE [LARGE SCALE GENOMIC DNA]</scope>
    <source>
        <strain evidence="2">DSM 24913</strain>
    </source>
</reference>
<name>A0A1N7MVI7_9GAMM</name>
<keyword evidence="1" id="KW-0418">Kinase</keyword>
<dbReference type="Gene3D" id="3.40.50.300">
    <property type="entry name" value="P-loop containing nucleotide triphosphate hydrolases"/>
    <property type="match status" value="1"/>
</dbReference>
<sequence>MLILLCGKMASGKSTKAAELVASKQAILFSEDEWLTQLCPDVIFSVADYVNYSGLIKPIVKPLVQSMLSSGQTVVMDFPANTPGQRAWLRSIFAEVNAPHELIYLDSSDDVCLANLAKRRVEQPERAATDTEEMFMAMARYFSEPSEDEGFNLVRLGTFSR</sequence>
<evidence type="ECO:0000313" key="1">
    <source>
        <dbReference type="EMBL" id="SIS90090.1"/>
    </source>
</evidence>
<dbReference type="InterPro" id="IPR027417">
    <property type="entry name" value="P-loop_NTPase"/>
</dbReference>
<dbReference type="SUPFAM" id="SSF52540">
    <property type="entry name" value="P-loop containing nucleoside triphosphate hydrolases"/>
    <property type="match status" value="1"/>
</dbReference>
<dbReference type="AlphaFoldDB" id="A0A1N7MVI7"/>
<gene>
    <name evidence="1" type="ORF">SAMN05421686_1066</name>
</gene>
<dbReference type="OrthoDB" id="531205at2"/>
<dbReference type="Pfam" id="PF13671">
    <property type="entry name" value="AAA_33"/>
    <property type="match status" value="1"/>
</dbReference>
<accession>A0A1N7MVI7</accession>
<keyword evidence="2" id="KW-1185">Reference proteome</keyword>
<dbReference type="STRING" id="484498.SAMN05421686_1066"/>
<proteinExistence type="predicted"/>
<dbReference type="EMBL" id="FTOH01000006">
    <property type="protein sequence ID" value="SIS90090.1"/>
    <property type="molecule type" value="Genomic_DNA"/>
</dbReference>
<protein>
    <submittedName>
        <fullName evidence="1">Predicted kinase</fullName>
    </submittedName>
</protein>
<dbReference type="RefSeq" id="WP_076515792.1">
    <property type="nucleotide sequence ID" value="NZ_FTOH01000006.1"/>
</dbReference>
<dbReference type="Proteomes" id="UP000185639">
    <property type="component" value="Unassembled WGS sequence"/>
</dbReference>
<keyword evidence="1" id="KW-0808">Transferase</keyword>
<dbReference type="GO" id="GO:0016301">
    <property type="term" value="F:kinase activity"/>
    <property type="evidence" value="ECO:0007669"/>
    <property type="project" value="UniProtKB-KW"/>
</dbReference>
<evidence type="ECO:0000313" key="2">
    <source>
        <dbReference type="Proteomes" id="UP000185639"/>
    </source>
</evidence>
<organism evidence="1 2">
    <name type="scientific">Thalassolituus maritimus</name>
    <dbReference type="NCBI Taxonomy" id="484498"/>
    <lineage>
        <taxon>Bacteria</taxon>
        <taxon>Pseudomonadati</taxon>
        <taxon>Pseudomonadota</taxon>
        <taxon>Gammaproteobacteria</taxon>
        <taxon>Oceanospirillales</taxon>
        <taxon>Oceanospirillaceae</taxon>
        <taxon>Thalassolituus</taxon>
    </lineage>
</organism>